<evidence type="ECO:0000256" key="1">
    <source>
        <dbReference type="SAM" id="Phobius"/>
    </source>
</evidence>
<protein>
    <submittedName>
        <fullName evidence="2">Uncharacterized protein</fullName>
    </submittedName>
</protein>
<dbReference type="EMBL" id="HBUF01678448">
    <property type="protein sequence ID" value="CAG6791895.1"/>
    <property type="molecule type" value="Transcribed_RNA"/>
</dbReference>
<proteinExistence type="predicted"/>
<evidence type="ECO:0000313" key="2">
    <source>
        <dbReference type="EMBL" id="CAG6791895.1"/>
    </source>
</evidence>
<keyword evidence="1" id="KW-0472">Membrane</keyword>
<organism evidence="2">
    <name type="scientific">Cacopsylla melanoneura</name>
    <dbReference type="NCBI Taxonomy" id="428564"/>
    <lineage>
        <taxon>Eukaryota</taxon>
        <taxon>Metazoa</taxon>
        <taxon>Ecdysozoa</taxon>
        <taxon>Arthropoda</taxon>
        <taxon>Hexapoda</taxon>
        <taxon>Insecta</taxon>
        <taxon>Pterygota</taxon>
        <taxon>Neoptera</taxon>
        <taxon>Paraneoptera</taxon>
        <taxon>Hemiptera</taxon>
        <taxon>Sternorrhyncha</taxon>
        <taxon>Psylloidea</taxon>
        <taxon>Psyllidae</taxon>
        <taxon>Psyllinae</taxon>
        <taxon>Cacopsylla</taxon>
    </lineage>
</organism>
<dbReference type="AlphaFoldDB" id="A0A8D9FKG6"/>
<accession>A0A8D9FKG6</accession>
<feature type="transmembrane region" description="Helical" evidence="1">
    <location>
        <begin position="39"/>
        <end position="63"/>
    </location>
</feature>
<sequence>MYLSGKRKILQYLFNERSHNPVSGGNCPLFLKNKTNKKALGCFFFFFLSEFFSTSWVIVHNWLSSHAHLLPSVYPISHTWRHAWTHSWRHARTHSWQHAWTHRWRHAWTLRKWRHAWYWESHSYVPSIVCSPLRVAQVLSPGSATFGNRVIARVLDETLEVGRFALLHLDVALHSMALTMVSSTSCLGPFHMKVLLQ</sequence>
<keyword evidence="1" id="KW-0812">Transmembrane</keyword>
<keyword evidence="1" id="KW-1133">Transmembrane helix</keyword>
<reference evidence="2" key="1">
    <citation type="submission" date="2021-05" db="EMBL/GenBank/DDBJ databases">
        <authorList>
            <person name="Alioto T."/>
            <person name="Alioto T."/>
            <person name="Gomez Garrido J."/>
        </authorList>
    </citation>
    <scope>NUCLEOTIDE SEQUENCE</scope>
</reference>
<name>A0A8D9FKG6_9HEMI</name>